<dbReference type="PANTHER" id="PTHR43283:SF3">
    <property type="entry name" value="BETA-LACTAMASE FAMILY PROTEIN (AFU_ORTHOLOGUE AFUA_5G07500)"/>
    <property type="match status" value="1"/>
</dbReference>
<reference evidence="2 3" key="1">
    <citation type="journal article" date="2016" name="Genome Biol. Evol.">
        <title>Draft genome sequence of an aflatoxigenic Aspergillus species, A. bombycis.</title>
        <authorList>
            <person name="Moore G.G."/>
            <person name="Mack B.M."/>
            <person name="Beltz S.B."/>
            <person name="Gilbert M.K."/>
        </authorList>
    </citation>
    <scope>NUCLEOTIDE SEQUENCE [LARGE SCALE GENOMIC DNA]</scope>
    <source>
        <strain evidence="3">NRRL 26010</strain>
    </source>
</reference>
<dbReference type="Proteomes" id="UP000179179">
    <property type="component" value="Unassembled WGS sequence"/>
</dbReference>
<dbReference type="GeneID" id="34445160"/>
<dbReference type="InterPro" id="IPR050789">
    <property type="entry name" value="Diverse_Enzym_Activities"/>
</dbReference>
<accession>A0A1F8AD62</accession>
<dbReference type="EMBL" id="LYCR01000008">
    <property type="protein sequence ID" value="OGM49591.1"/>
    <property type="molecule type" value="Genomic_DNA"/>
</dbReference>
<dbReference type="Gene3D" id="3.40.710.10">
    <property type="entry name" value="DD-peptidase/beta-lactamase superfamily"/>
    <property type="match status" value="1"/>
</dbReference>
<organism evidence="2 3">
    <name type="scientific">Aspergillus bombycis</name>
    <dbReference type="NCBI Taxonomy" id="109264"/>
    <lineage>
        <taxon>Eukaryota</taxon>
        <taxon>Fungi</taxon>
        <taxon>Dikarya</taxon>
        <taxon>Ascomycota</taxon>
        <taxon>Pezizomycotina</taxon>
        <taxon>Eurotiomycetes</taxon>
        <taxon>Eurotiomycetidae</taxon>
        <taxon>Eurotiales</taxon>
        <taxon>Aspergillaceae</taxon>
        <taxon>Aspergillus</taxon>
    </lineage>
</organism>
<dbReference type="Pfam" id="PF00144">
    <property type="entry name" value="Beta-lactamase"/>
    <property type="match status" value="1"/>
</dbReference>
<dbReference type="STRING" id="109264.A0A1F8AD62"/>
<comment type="caution">
    <text evidence="2">The sequence shown here is derived from an EMBL/GenBank/DDBJ whole genome shotgun (WGS) entry which is preliminary data.</text>
</comment>
<evidence type="ECO:0000313" key="2">
    <source>
        <dbReference type="EMBL" id="OGM49591.1"/>
    </source>
</evidence>
<dbReference type="PANTHER" id="PTHR43283">
    <property type="entry name" value="BETA-LACTAMASE-RELATED"/>
    <property type="match status" value="1"/>
</dbReference>
<dbReference type="InterPro" id="IPR012338">
    <property type="entry name" value="Beta-lactam/transpept-like"/>
</dbReference>
<dbReference type="SUPFAM" id="SSF56601">
    <property type="entry name" value="beta-lactamase/transpeptidase-like"/>
    <property type="match status" value="1"/>
</dbReference>
<name>A0A1F8AD62_9EURO</name>
<protein>
    <recommendedName>
        <fullName evidence="1">Beta-lactamase-related domain-containing protein</fullName>
    </recommendedName>
</protein>
<dbReference type="AlphaFoldDB" id="A0A1F8AD62"/>
<dbReference type="RefSeq" id="XP_022393308.1">
    <property type="nucleotide sequence ID" value="XM_022528900.1"/>
</dbReference>
<gene>
    <name evidence="2" type="ORF">ABOM_001770</name>
</gene>
<dbReference type="InterPro" id="IPR001466">
    <property type="entry name" value="Beta-lactam-related"/>
</dbReference>
<sequence length="427" mass="47232">MATASLSPQTIANLRTIIDDACSDENAGLPCATVVVVGKGDGSPYELFSHSTRRKGGGHKNGAQDRQLRDSEHDIYWLASCTKLVTGIACMQLVERGVLRLDDADQVEILCPELKEVCVLQENGTKVEKSRGITLRMLLTHTAGFGYSFLNQKLQSYFLEHGSDIPEYDEFSGHMHDFYQPLVNQPGERFEYGISIDWAGILVERTTGIKLNDYMQQFIFAPLEVHDVSMIPSAHMKERLVGLWYRSAGGRLVPRDYPLNKPLDVKEAAEVFHSGGAGLFGSIQEFSKILVALLNDGRSPETGQQILSPETVKEMFTNQIHQHPDFARQPLPAMKPDLVSPCEELYPLCPSPTPQGWGLTFMISPSVTGRSDTTAHWSGLSNVFWWCDREKGVAGIVASQVLPFVDPETGLLWASVETAVYEGLQGT</sequence>
<dbReference type="OrthoDB" id="428260at2759"/>
<keyword evidence="3" id="KW-1185">Reference proteome</keyword>
<evidence type="ECO:0000313" key="3">
    <source>
        <dbReference type="Proteomes" id="UP000179179"/>
    </source>
</evidence>
<proteinExistence type="predicted"/>
<evidence type="ECO:0000259" key="1">
    <source>
        <dbReference type="Pfam" id="PF00144"/>
    </source>
</evidence>
<feature type="domain" description="Beta-lactamase-related" evidence="1">
    <location>
        <begin position="55"/>
        <end position="310"/>
    </location>
</feature>